<dbReference type="SUPFAM" id="SSF51905">
    <property type="entry name" value="FAD/NAD(P)-binding domain"/>
    <property type="match status" value="2"/>
</dbReference>
<dbReference type="Gene3D" id="3.50.50.100">
    <property type="match status" value="1"/>
</dbReference>
<dbReference type="Pfam" id="PF00027">
    <property type="entry name" value="cNMP_binding"/>
    <property type="match status" value="1"/>
</dbReference>
<dbReference type="AlphaFoldDB" id="A0A369TTS5"/>
<evidence type="ECO:0000256" key="5">
    <source>
        <dbReference type="ARBA" id="ARBA00023002"/>
    </source>
</evidence>
<dbReference type="SUPFAM" id="SSF51206">
    <property type="entry name" value="cAMP-binding domain-like"/>
    <property type="match status" value="1"/>
</dbReference>
<accession>A0A369TTS5</accession>
<dbReference type="PANTHER" id="PTHR42913:SF3">
    <property type="entry name" value="64 KDA MITOCHONDRIAL NADH DEHYDROGENASE (EUROFUNG)"/>
    <property type="match status" value="1"/>
</dbReference>
<dbReference type="SMART" id="SM00100">
    <property type="entry name" value="cNMP"/>
    <property type="match status" value="1"/>
</dbReference>
<dbReference type="InterPro" id="IPR014710">
    <property type="entry name" value="RmlC-like_jellyroll"/>
</dbReference>
<evidence type="ECO:0000256" key="1">
    <source>
        <dbReference type="ARBA" id="ARBA00001974"/>
    </source>
</evidence>
<dbReference type="Proteomes" id="UP000253977">
    <property type="component" value="Unassembled WGS sequence"/>
</dbReference>
<sequence length="543" mass="60041">MAQKILILGGGFGGMFAARELRKRLGGRAEIEIINNTNYFVFQPLLPEVGAGSITAMHAVSPLRKLLRGVRVRKARISSVDTDRKVVTVFQGVQRRPTEVTYDHLVVALGQGVDLTRTPGLADHALTMKTLDDARRLRAHVLERLEHADITALPEVKREALTFCIVGAGFSGIETAGELGEMIDRALGDYPNIKRSEIRIVLIEFMGRVLAELPETLATYAQKTLEDRGFEVMLNTGVKSATGTSLETTTGEIIGTRTIVATIGNTPSPVVQEMPLETRHGRIAVNRHLQAQGAENVWSLGDCALIPMKEDATERGDFAPPTAQFAVREARCLAQNIEAAIACRPLQPFEYTSQGALASLGAHRGVAEVWGMTFRGYPAWLLWRAYYLSFLPGFRTRITVLLNWFIDGFSRSTVQIRAEDNNGARYVHYRAGDRVFEAGNRSDGVYSVISGAVELRIADPETGEERVSRIGPGEIFGDRVIFGKMQRTGTVRALENTQVLVLRREEVAKIATGFAPFRDYFQRHMKEAYGVEWNPEDGIGPDR</sequence>
<dbReference type="Pfam" id="PF07992">
    <property type="entry name" value="Pyr_redox_2"/>
    <property type="match status" value="1"/>
</dbReference>
<dbReference type="RefSeq" id="WP_114510938.1">
    <property type="nucleotide sequence ID" value="NZ_QPMK01000006.1"/>
</dbReference>
<dbReference type="InterPro" id="IPR018490">
    <property type="entry name" value="cNMP-bd_dom_sf"/>
</dbReference>
<evidence type="ECO:0000313" key="8">
    <source>
        <dbReference type="Proteomes" id="UP000253977"/>
    </source>
</evidence>
<evidence type="ECO:0000259" key="6">
    <source>
        <dbReference type="PROSITE" id="PS50042"/>
    </source>
</evidence>
<keyword evidence="3" id="KW-0285">Flavoprotein</keyword>
<comment type="similarity">
    <text evidence="2">Belongs to the NADH dehydrogenase family.</text>
</comment>
<protein>
    <submittedName>
        <fullName evidence="7">Nucleotide-disulfide oxidoreductase</fullName>
    </submittedName>
</protein>
<dbReference type="Gene3D" id="2.60.120.10">
    <property type="entry name" value="Jelly Rolls"/>
    <property type="match status" value="1"/>
</dbReference>
<dbReference type="OrthoDB" id="9781621at2"/>
<reference evidence="7 8" key="1">
    <citation type="submission" date="2018-07" db="EMBL/GenBank/DDBJ databases">
        <title>Thalassococcus profundi sp. nov., a marine bacterium isolated from deep seawater of Okinawa Trough.</title>
        <authorList>
            <person name="Yu M."/>
        </authorList>
    </citation>
    <scope>NUCLEOTIDE SEQUENCE [LARGE SCALE GENOMIC DNA]</scope>
    <source>
        <strain evidence="7 8">WRAS1</strain>
    </source>
</reference>
<evidence type="ECO:0000256" key="3">
    <source>
        <dbReference type="ARBA" id="ARBA00022630"/>
    </source>
</evidence>
<dbReference type="PANTHER" id="PTHR42913">
    <property type="entry name" value="APOPTOSIS-INDUCING FACTOR 1"/>
    <property type="match status" value="1"/>
</dbReference>
<dbReference type="PROSITE" id="PS50042">
    <property type="entry name" value="CNMP_BINDING_3"/>
    <property type="match status" value="1"/>
</dbReference>
<dbReference type="GO" id="GO:0003955">
    <property type="term" value="F:NAD(P)H dehydrogenase (quinone) activity"/>
    <property type="evidence" value="ECO:0007669"/>
    <property type="project" value="TreeGrafter"/>
</dbReference>
<name>A0A369TTS5_9RHOB</name>
<evidence type="ECO:0000256" key="4">
    <source>
        <dbReference type="ARBA" id="ARBA00022827"/>
    </source>
</evidence>
<organism evidence="7 8">
    <name type="scientific">Thalassococcus profundi</name>
    <dbReference type="NCBI Taxonomy" id="2282382"/>
    <lineage>
        <taxon>Bacteria</taxon>
        <taxon>Pseudomonadati</taxon>
        <taxon>Pseudomonadota</taxon>
        <taxon>Alphaproteobacteria</taxon>
        <taxon>Rhodobacterales</taxon>
        <taxon>Roseobacteraceae</taxon>
        <taxon>Thalassococcus</taxon>
    </lineage>
</organism>
<keyword evidence="5" id="KW-0560">Oxidoreductase</keyword>
<dbReference type="InterPro" id="IPR036188">
    <property type="entry name" value="FAD/NAD-bd_sf"/>
</dbReference>
<proteinExistence type="inferred from homology"/>
<dbReference type="GO" id="GO:0019646">
    <property type="term" value="P:aerobic electron transport chain"/>
    <property type="evidence" value="ECO:0007669"/>
    <property type="project" value="TreeGrafter"/>
</dbReference>
<dbReference type="InterPro" id="IPR051169">
    <property type="entry name" value="NADH-Q_oxidoreductase"/>
</dbReference>
<comment type="caution">
    <text evidence="7">The sequence shown here is derived from an EMBL/GenBank/DDBJ whole genome shotgun (WGS) entry which is preliminary data.</text>
</comment>
<dbReference type="Pfam" id="PF22366">
    <property type="entry name" value="NDH2_C"/>
    <property type="match status" value="1"/>
</dbReference>
<dbReference type="InterPro" id="IPR054585">
    <property type="entry name" value="NDH2-like_C"/>
</dbReference>
<dbReference type="EMBL" id="QPMK01000006">
    <property type="protein sequence ID" value="RDD66366.1"/>
    <property type="molecule type" value="Genomic_DNA"/>
</dbReference>
<gene>
    <name evidence="7" type="ORF">DU478_10660</name>
</gene>
<dbReference type="InterPro" id="IPR023753">
    <property type="entry name" value="FAD/NAD-binding_dom"/>
</dbReference>
<dbReference type="InterPro" id="IPR000595">
    <property type="entry name" value="cNMP-bd_dom"/>
</dbReference>
<evidence type="ECO:0000313" key="7">
    <source>
        <dbReference type="EMBL" id="RDD66366.1"/>
    </source>
</evidence>
<dbReference type="CDD" id="cd00038">
    <property type="entry name" value="CAP_ED"/>
    <property type="match status" value="1"/>
</dbReference>
<evidence type="ECO:0000256" key="2">
    <source>
        <dbReference type="ARBA" id="ARBA00005272"/>
    </source>
</evidence>
<keyword evidence="4" id="KW-0274">FAD</keyword>
<comment type="cofactor">
    <cofactor evidence="1">
        <name>FAD</name>
        <dbReference type="ChEBI" id="CHEBI:57692"/>
    </cofactor>
</comment>
<keyword evidence="8" id="KW-1185">Reference proteome</keyword>
<feature type="domain" description="Cyclic nucleotide-binding" evidence="6">
    <location>
        <begin position="427"/>
        <end position="510"/>
    </location>
</feature>